<dbReference type="PANTHER" id="PTHR43630:SF2">
    <property type="entry name" value="GLYCOSYLTRANSFERASE"/>
    <property type="match status" value="1"/>
</dbReference>
<dbReference type="AlphaFoldDB" id="A0A1G6KT37"/>
<dbReference type="InterPro" id="IPR001173">
    <property type="entry name" value="Glyco_trans_2-like"/>
</dbReference>
<dbReference type="PANTHER" id="PTHR43630">
    <property type="entry name" value="POLY-BETA-1,6-N-ACETYL-D-GLUCOSAMINE SYNTHASE"/>
    <property type="match status" value="1"/>
</dbReference>
<dbReference type="SUPFAM" id="SSF53335">
    <property type="entry name" value="S-adenosyl-L-methionine-dependent methyltransferases"/>
    <property type="match status" value="1"/>
</dbReference>
<dbReference type="InterPro" id="IPR029044">
    <property type="entry name" value="Nucleotide-diphossugar_trans"/>
</dbReference>
<accession>A0A1G6KT37</accession>
<keyword evidence="3" id="KW-0808">Transferase</keyword>
<dbReference type="Proteomes" id="UP000242662">
    <property type="component" value="Unassembled WGS sequence"/>
</dbReference>
<name>A0A1G6KT37_9BACI</name>
<dbReference type="InterPro" id="IPR011009">
    <property type="entry name" value="Kinase-like_dom_sf"/>
</dbReference>
<evidence type="ECO:0000259" key="1">
    <source>
        <dbReference type="Pfam" id="PF00535"/>
    </source>
</evidence>
<dbReference type="Gene3D" id="1.25.40.10">
    <property type="entry name" value="Tetratricopeptide repeat domain"/>
    <property type="match status" value="1"/>
</dbReference>
<evidence type="ECO:0000313" key="4">
    <source>
        <dbReference type="Proteomes" id="UP000242662"/>
    </source>
</evidence>
<dbReference type="CDD" id="cd02511">
    <property type="entry name" value="Beta4Glucosyltransferase"/>
    <property type="match status" value="1"/>
</dbReference>
<dbReference type="Gene3D" id="3.40.50.150">
    <property type="entry name" value="Vaccinia Virus protein VP39"/>
    <property type="match status" value="1"/>
</dbReference>
<reference evidence="4" key="1">
    <citation type="submission" date="2016-09" db="EMBL/GenBank/DDBJ databases">
        <authorList>
            <person name="Varghese N."/>
            <person name="Submissions S."/>
        </authorList>
    </citation>
    <scope>NUCLEOTIDE SEQUENCE [LARGE SCALE GENOMIC DNA]</scope>
    <source>
        <strain evidence="4">25nlg</strain>
    </source>
</reference>
<dbReference type="SUPFAM" id="SSF53448">
    <property type="entry name" value="Nucleotide-diphospho-sugar transferases"/>
    <property type="match status" value="1"/>
</dbReference>
<dbReference type="InterPro" id="IPR029063">
    <property type="entry name" value="SAM-dependent_MTases_sf"/>
</dbReference>
<dbReference type="Gene3D" id="3.90.550.10">
    <property type="entry name" value="Spore Coat Polysaccharide Biosynthesis Protein SpsA, Chain A"/>
    <property type="match status" value="1"/>
</dbReference>
<evidence type="ECO:0000259" key="2">
    <source>
        <dbReference type="Pfam" id="PF13847"/>
    </source>
</evidence>
<dbReference type="InterPro" id="IPR025714">
    <property type="entry name" value="Methyltranfer_dom"/>
</dbReference>
<evidence type="ECO:0000313" key="3">
    <source>
        <dbReference type="EMBL" id="SDC34097.1"/>
    </source>
</evidence>
<keyword evidence="4" id="KW-1185">Reference proteome</keyword>
<dbReference type="Pfam" id="PF13847">
    <property type="entry name" value="Methyltransf_31"/>
    <property type="match status" value="1"/>
</dbReference>
<proteinExistence type="predicted"/>
<gene>
    <name evidence="3" type="ORF">SAMN05421737_107142</name>
</gene>
<dbReference type="SUPFAM" id="SSF56112">
    <property type="entry name" value="Protein kinase-like (PK-like)"/>
    <property type="match status" value="1"/>
</dbReference>
<dbReference type="EMBL" id="FMYM01000007">
    <property type="protein sequence ID" value="SDC34097.1"/>
    <property type="molecule type" value="Genomic_DNA"/>
</dbReference>
<dbReference type="GO" id="GO:0008168">
    <property type="term" value="F:methyltransferase activity"/>
    <property type="evidence" value="ECO:0007669"/>
    <property type="project" value="UniProtKB-KW"/>
</dbReference>
<dbReference type="STRING" id="1464122.SAMN05421737_107142"/>
<protein>
    <submittedName>
        <fullName evidence="3">Methyltransferase domain-containing protein</fullName>
    </submittedName>
</protein>
<keyword evidence="3" id="KW-0489">Methyltransferase</keyword>
<dbReference type="Pfam" id="PF00535">
    <property type="entry name" value="Glycos_transf_2"/>
    <property type="match status" value="1"/>
</dbReference>
<dbReference type="GO" id="GO:0032259">
    <property type="term" value="P:methylation"/>
    <property type="evidence" value="ECO:0007669"/>
    <property type="project" value="UniProtKB-KW"/>
</dbReference>
<dbReference type="InterPro" id="IPR011990">
    <property type="entry name" value="TPR-like_helical_dom_sf"/>
</dbReference>
<dbReference type="SUPFAM" id="SSF48452">
    <property type="entry name" value="TPR-like"/>
    <property type="match status" value="1"/>
</dbReference>
<sequence length="779" mass="89917">MITISLCLIVKNEEHTLDQCLSSVEGVPDEIIIVDTGSTDRTKEIAHKWTSHVYDFEWIDDFAAARNASFSYATKEYIFWLDADDVLTPREKKKLIELKSSLPSHVDAVAMKYQMLHGFDSNATSHTTRLRLVKREKGFTWKGIVHEDLSIDEQYQYFNSDIIVTHTKEMSNPNGAPSRRNIDIYERHLAKGYDLNVSDMFHYARECVVNKEYDKAITYFEKCQDSSEISLENKIFLLHKLATCYVMNGQPEKELPLTLKALSLDTPYPAFSCRMGEHFLKQGHVEAAIFWYTTAYKQPLPARYSWSVADNIYHTWLPHHQLAHCYEGIGDLKQAQFHREQAAYYKKQGGPAHPASKLTTEPTHLTSPQESFEQQQAGEDRLHIHRGLHADTFSFLKSGTPFIQKQFRDTPEATACFHNEKRAQEVFSKFSWLPKWHTSDERSFTTDMYAMDNRLDTLSHVLSESAKDEVLGQIMSVILDLYVKGYAHRDIHARNIFCHNGVQLIDYEYLIKYPDDHLPLFLESYDITGQGLPSPYNTQNMGFLNTHPLSISRVFHATLDKAIRTLGTTLIHELTQVSQDFQKKEGRHRHSFSRPYCSFSLPKLTVTPQMAQRDGSRRLKKFEIKQTDLREKTLLDLGCHYGGMLFESQKLQPKMSLGIEFDHNKVHMGRKVAALNHLTNVHFKQGDIDHLTAQMIDGPYDIVYSLAMEAHVKDPHRMYQLLGDVTKELLLFEGNATTHVEEVKEKLQAVGFQKIDFIGFCDDDFMDVHNNRPLFKAWK</sequence>
<feature type="domain" description="Glycosyltransferase 2-like" evidence="1">
    <location>
        <begin position="5"/>
        <end position="124"/>
    </location>
</feature>
<dbReference type="RefSeq" id="WP_090775952.1">
    <property type="nucleotide sequence ID" value="NZ_FMYM01000007.1"/>
</dbReference>
<organism evidence="3 4">
    <name type="scientific">Shouchella lonarensis</name>
    <dbReference type="NCBI Taxonomy" id="1464122"/>
    <lineage>
        <taxon>Bacteria</taxon>
        <taxon>Bacillati</taxon>
        <taxon>Bacillota</taxon>
        <taxon>Bacilli</taxon>
        <taxon>Bacillales</taxon>
        <taxon>Bacillaceae</taxon>
        <taxon>Shouchella</taxon>
    </lineage>
</organism>
<dbReference type="OrthoDB" id="9788659at2"/>
<dbReference type="CDD" id="cd02440">
    <property type="entry name" value="AdoMet_MTases"/>
    <property type="match status" value="1"/>
</dbReference>
<feature type="domain" description="Methyltransferase" evidence="2">
    <location>
        <begin position="632"/>
        <end position="728"/>
    </location>
</feature>